<reference evidence="1 2" key="1">
    <citation type="submission" date="2011-11" db="EMBL/GenBank/DDBJ databases">
        <title>Complete sequence of Spirochaeta sp. grapes.</title>
        <authorList>
            <consortium name="US DOE Joint Genome Institute"/>
            <person name="Lucas S."/>
            <person name="Han J."/>
            <person name="Lapidus A."/>
            <person name="Cheng J.-F."/>
            <person name="Goodwin L."/>
            <person name="Pitluck S."/>
            <person name="Peters L."/>
            <person name="Ovchinnikova G."/>
            <person name="Munk A.C."/>
            <person name="Detter J.C."/>
            <person name="Han C."/>
            <person name="Tapia R."/>
            <person name="Land M."/>
            <person name="Hauser L."/>
            <person name="Kyrpides N."/>
            <person name="Ivanova N."/>
            <person name="Pagani I."/>
            <person name="Ritalahtilisa K."/>
            <person name="Loeffler F."/>
            <person name="Woyke T."/>
        </authorList>
    </citation>
    <scope>NUCLEOTIDE SEQUENCE [LARGE SCALE GENOMIC DNA]</scope>
    <source>
        <strain evidence="2">ATCC BAA-1885 / DSM 22778 / Grapes</strain>
    </source>
</reference>
<evidence type="ECO:0000313" key="1">
    <source>
        <dbReference type="EMBL" id="AEV29065.1"/>
    </source>
</evidence>
<name>G8QT98_SPHPG</name>
<sequence>MKTIVLDCSSYESALHSLSVSIQKTPEEIIKRIANIDTYGISKNDIEQPFEDSLFDEFMEGIDSIPFEQINWFHFTRTFPENSYSQGLLHRSKAESTIWECILKAIASIDKSISENLEHCIHTYVGLYNEGPCGMLVRENGFHSTEAHIHNYLQEPEFIQDACLQYSKLYKQDIMPLISRLLVPCIVTFRAKLSDLDNDDYINNVLQYIYYRRRREFINLYCYNGRGKAIPPQDIISIDFNPIE</sequence>
<dbReference type="RefSeq" id="WP_014269914.1">
    <property type="nucleotide sequence ID" value="NC_016633.1"/>
</dbReference>
<dbReference type="HOGENOM" id="CLU_1093182_0_0_12"/>
<dbReference type="eggNOG" id="ENOG5032XGT">
    <property type="taxonomic scope" value="Bacteria"/>
</dbReference>
<protein>
    <submittedName>
        <fullName evidence="1">Uncharacterized protein</fullName>
    </submittedName>
</protein>
<accession>G8QT98</accession>
<dbReference type="KEGG" id="sgp:SpiGrapes_1251"/>
<organism evidence="1 2">
    <name type="scientific">Sphaerochaeta pleomorpha (strain ATCC BAA-1885 / DSM 22778 / Grapes)</name>
    <dbReference type="NCBI Taxonomy" id="158190"/>
    <lineage>
        <taxon>Bacteria</taxon>
        <taxon>Pseudomonadati</taxon>
        <taxon>Spirochaetota</taxon>
        <taxon>Spirochaetia</taxon>
        <taxon>Spirochaetales</taxon>
        <taxon>Sphaerochaetaceae</taxon>
        <taxon>Sphaerochaeta</taxon>
    </lineage>
</organism>
<dbReference type="STRING" id="158190.SpiGrapes_1251"/>
<dbReference type="AlphaFoldDB" id="G8QT98"/>
<dbReference type="Proteomes" id="UP000005632">
    <property type="component" value="Chromosome"/>
</dbReference>
<dbReference type="OrthoDB" id="7058177at2"/>
<proteinExistence type="predicted"/>
<dbReference type="EMBL" id="CP003155">
    <property type="protein sequence ID" value="AEV29065.1"/>
    <property type="molecule type" value="Genomic_DNA"/>
</dbReference>
<keyword evidence="2" id="KW-1185">Reference proteome</keyword>
<gene>
    <name evidence="1" type="ordered locus">SpiGrapes_1251</name>
</gene>
<evidence type="ECO:0000313" key="2">
    <source>
        <dbReference type="Proteomes" id="UP000005632"/>
    </source>
</evidence>